<dbReference type="EMBL" id="JAUDZG010000007">
    <property type="protein sequence ID" value="KAK3301919.1"/>
    <property type="molecule type" value="Genomic_DNA"/>
</dbReference>
<evidence type="ECO:0000313" key="2">
    <source>
        <dbReference type="EMBL" id="KAK3301919.1"/>
    </source>
</evidence>
<reference evidence="2" key="2">
    <citation type="submission" date="2023-06" db="EMBL/GenBank/DDBJ databases">
        <authorList>
            <consortium name="Lawrence Berkeley National Laboratory"/>
            <person name="Mondo S.J."/>
            <person name="Hensen N."/>
            <person name="Bonometti L."/>
            <person name="Westerberg I."/>
            <person name="Brannstrom I.O."/>
            <person name="Guillou S."/>
            <person name="Cros-Aarteil S."/>
            <person name="Calhoun S."/>
            <person name="Haridas S."/>
            <person name="Kuo A."/>
            <person name="Pangilinan J."/>
            <person name="Riley R."/>
            <person name="Labutti K."/>
            <person name="Andreopoulos B."/>
            <person name="Lipzen A."/>
            <person name="Chen C."/>
            <person name="Yanf M."/>
            <person name="Daum C."/>
            <person name="Ng V."/>
            <person name="Clum A."/>
            <person name="Steindorff A."/>
            <person name="Ohm R."/>
            <person name="Martin F."/>
            <person name="Silar P."/>
            <person name="Natvig D."/>
            <person name="Lalanne C."/>
            <person name="Gautier V."/>
            <person name="Ament-Velasquez S.L."/>
            <person name="Kruys A."/>
            <person name="Hutchinson M.I."/>
            <person name="Powell A.J."/>
            <person name="Barry K."/>
            <person name="Miller A.N."/>
            <person name="Grigoriev I.V."/>
            <person name="Debuchy R."/>
            <person name="Gladieux P."/>
            <person name="Thoren M.H."/>
            <person name="Johannesson H."/>
        </authorList>
    </citation>
    <scope>NUCLEOTIDE SEQUENCE</scope>
    <source>
        <strain evidence="2">CBS 333.67</strain>
    </source>
</reference>
<dbReference type="Proteomes" id="UP001273166">
    <property type="component" value="Unassembled WGS sequence"/>
</dbReference>
<evidence type="ECO:0008006" key="4">
    <source>
        <dbReference type="Google" id="ProtNLM"/>
    </source>
</evidence>
<organism evidence="2 3">
    <name type="scientific">Chaetomium strumarium</name>
    <dbReference type="NCBI Taxonomy" id="1170767"/>
    <lineage>
        <taxon>Eukaryota</taxon>
        <taxon>Fungi</taxon>
        <taxon>Dikarya</taxon>
        <taxon>Ascomycota</taxon>
        <taxon>Pezizomycotina</taxon>
        <taxon>Sordariomycetes</taxon>
        <taxon>Sordariomycetidae</taxon>
        <taxon>Sordariales</taxon>
        <taxon>Chaetomiaceae</taxon>
        <taxon>Chaetomium</taxon>
    </lineage>
</organism>
<protein>
    <recommendedName>
        <fullName evidence="4">Secreted protein</fullName>
    </recommendedName>
</protein>
<comment type="caution">
    <text evidence="2">The sequence shown here is derived from an EMBL/GenBank/DDBJ whole genome shotgun (WGS) entry which is preliminary data.</text>
</comment>
<dbReference type="AlphaFoldDB" id="A0AAJ0GL31"/>
<gene>
    <name evidence="2" type="ORF">B0T15DRAFT_286612</name>
</gene>
<accession>A0AAJ0GL31</accession>
<keyword evidence="3" id="KW-1185">Reference proteome</keyword>
<evidence type="ECO:0000256" key="1">
    <source>
        <dbReference type="SAM" id="SignalP"/>
    </source>
</evidence>
<reference evidence="2" key="1">
    <citation type="journal article" date="2023" name="Mol. Phylogenet. Evol.">
        <title>Genome-scale phylogeny and comparative genomics of the fungal order Sordariales.</title>
        <authorList>
            <person name="Hensen N."/>
            <person name="Bonometti L."/>
            <person name="Westerberg I."/>
            <person name="Brannstrom I.O."/>
            <person name="Guillou S."/>
            <person name="Cros-Aarteil S."/>
            <person name="Calhoun S."/>
            <person name="Haridas S."/>
            <person name="Kuo A."/>
            <person name="Mondo S."/>
            <person name="Pangilinan J."/>
            <person name="Riley R."/>
            <person name="LaButti K."/>
            <person name="Andreopoulos B."/>
            <person name="Lipzen A."/>
            <person name="Chen C."/>
            <person name="Yan M."/>
            <person name="Daum C."/>
            <person name="Ng V."/>
            <person name="Clum A."/>
            <person name="Steindorff A."/>
            <person name="Ohm R.A."/>
            <person name="Martin F."/>
            <person name="Silar P."/>
            <person name="Natvig D.O."/>
            <person name="Lalanne C."/>
            <person name="Gautier V."/>
            <person name="Ament-Velasquez S.L."/>
            <person name="Kruys A."/>
            <person name="Hutchinson M.I."/>
            <person name="Powell A.J."/>
            <person name="Barry K."/>
            <person name="Miller A.N."/>
            <person name="Grigoriev I.V."/>
            <person name="Debuchy R."/>
            <person name="Gladieux P."/>
            <person name="Hiltunen Thoren M."/>
            <person name="Johannesson H."/>
        </authorList>
    </citation>
    <scope>NUCLEOTIDE SEQUENCE</scope>
    <source>
        <strain evidence="2">CBS 333.67</strain>
    </source>
</reference>
<dbReference type="RefSeq" id="XP_062717699.1">
    <property type="nucleotide sequence ID" value="XM_062863643.1"/>
</dbReference>
<proteinExistence type="predicted"/>
<dbReference type="GeneID" id="87882472"/>
<name>A0AAJ0GL31_9PEZI</name>
<evidence type="ECO:0000313" key="3">
    <source>
        <dbReference type="Proteomes" id="UP001273166"/>
    </source>
</evidence>
<keyword evidence="1" id="KW-0732">Signal</keyword>
<sequence>MEACVICGMLVAFLHHRRMALLLCAVDVMALPGTGDVVNLFRAAHLSIPIEMSCGLGPLLSCIVPRGFSYCVPSLRPSCTPEHTTEFLAPWKGLGCCQSGH</sequence>
<feature type="chain" id="PRO_5042587967" description="Secreted protein" evidence="1">
    <location>
        <begin position="31"/>
        <end position="101"/>
    </location>
</feature>
<feature type="signal peptide" evidence="1">
    <location>
        <begin position="1"/>
        <end position="30"/>
    </location>
</feature>